<dbReference type="GO" id="GO:0030246">
    <property type="term" value="F:carbohydrate binding"/>
    <property type="evidence" value="ECO:0007669"/>
    <property type="project" value="InterPro"/>
</dbReference>
<dbReference type="EMBL" id="CAJPWZ010002016">
    <property type="protein sequence ID" value="CAG2229098.1"/>
    <property type="molecule type" value="Genomic_DNA"/>
</dbReference>
<dbReference type="AlphaFoldDB" id="A0A8S3TDR9"/>
<evidence type="ECO:0000259" key="1">
    <source>
        <dbReference type="PROSITE" id="PS50228"/>
    </source>
</evidence>
<dbReference type="Proteomes" id="UP000683360">
    <property type="component" value="Unassembled WGS sequence"/>
</dbReference>
<evidence type="ECO:0000313" key="2">
    <source>
        <dbReference type="EMBL" id="CAG2229098.1"/>
    </source>
</evidence>
<dbReference type="Gene3D" id="2.60.120.740">
    <property type="match status" value="1"/>
</dbReference>
<dbReference type="Pfam" id="PF02140">
    <property type="entry name" value="SUEL_Lectin"/>
    <property type="match status" value="1"/>
</dbReference>
<name>A0A8S3TDR9_MYTED</name>
<dbReference type="InterPro" id="IPR000922">
    <property type="entry name" value="Lectin_gal-bd_dom"/>
</dbReference>
<comment type="caution">
    <text evidence="2">The sequence shown here is derived from an EMBL/GenBank/DDBJ whole genome shotgun (WGS) entry which is preliminary data.</text>
</comment>
<dbReference type="InterPro" id="IPR003609">
    <property type="entry name" value="Pan_app"/>
</dbReference>
<protein>
    <recommendedName>
        <fullName evidence="1">SUEL-type lectin domain-containing protein</fullName>
    </recommendedName>
</protein>
<gene>
    <name evidence="2" type="ORF">MEDL_42069</name>
</gene>
<accession>A0A8S3TDR9</accession>
<evidence type="ECO:0000313" key="3">
    <source>
        <dbReference type="Proteomes" id="UP000683360"/>
    </source>
</evidence>
<dbReference type="PROSITE" id="PS50228">
    <property type="entry name" value="SUEL_LECTIN"/>
    <property type="match status" value="1"/>
</dbReference>
<feature type="domain" description="SUEL-type lectin" evidence="1">
    <location>
        <begin position="23"/>
        <end position="114"/>
    </location>
</feature>
<sequence>MDILFYFVAGYILPIRGFQMLELCEGVESVVSCQGLNLPKILIINATFGRYDGSTCPHSSVSSFTSSCSMTATDKVTQLCQDQTTCSLTPSNSEYGGDPCPGIFKYLTIYYRCSVEDFFINEYYEQEEHESLQNVIQTTDAMSFIDCARTCTSNIDCYGFEYKPDDLTCKIVSSVTIGSGKNDVAVPLKRIFTTYTIDTENDGIKCTYLRYGSTTAVVSLSAPILHVLT</sequence>
<reference evidence="2" key="1">
    <citation type="submission" date="2021-03" db="EMBL/GenBank/DDBJ databases">
        <authorList>
            <person name="Bekaert M."/>
        </authorList>
    </citation>
    <scope>NUCLEOTIDE SEQUENCE</scope>
</reference>
<dbReference type="InterPro" id="IPR043159">
    <property type="entry name" value="Lectin_gal-bd_sf"/>
</dbReference>
<dbReference type="OrthoDB" id="5970528at2759"/>
<dbReference type="PANTHER" id="PTHR46780">
    <property type="entry name" value="PROTEIN EVA-1"/>
    <property type="match status" value="1"/>
</dbReference>
<keyword evidence="3" id="KW-1185">Reference proteome</keyword>
<organism evidence="2 3">
    <name type="scientific">Mytilus edulis</name>
    <name type="common">Blue mussel</name>
    <dbReference type="NCBI Taxonomy" id="6550"/>
    <lineage>
        <taxon>Eukaryota</taxon>
        <taxon>Metazoa</taxon>
        <taxon>Spiralia</taxon>
        <taxon>Lophotrochozoa</taxon>
        <taxon>Mollusca</taxon>
        <taxon>Bivalvia</taxon>
        <taxon>Autobranchia</taxon>
        <taxon>Pteriomorphia</taxon>
        <taxon>Mytilida</taxon>
        <taxon>Mytiloidea</taxon>
        <taxon>Mytilidae</taxon>
        <taxon>Mytilinae</taxon>
        <taxon>Mytilus</taxon>
    </lineage>
</organism>
<dbReference type="Gene3D" id="3.50.4.10">
    <property type="entry name" value="Hepatocyte Growth Factor"/>
    <property type="match status" value="1"/>
</dbReference>
<proteinExistence type="predicted"/>
<dbReference type="Pfam" id="PF00024">
    <property type="entry name" value="PAN_1"/>
    <property type="match status" value="1"/>
</dbReference>